<accession>A0A1Y2DG23</accession>
<keyword evidence="1" id="KW-0812">Transmembrane</keyword>
<keyword evidence="4" id="KW-1185">Reference proteome</keyword>
<dbReference type="AlphaFoldDB" id="A0A1Y2DG23"/>
<reference evidence="3 4" key="1">
    <citation type="submission" date="2016-07" db="EMBL/GenBank/DDBJ databases">
        <title>Pervasive Adenine N6-methylation of Active Genes in Fungi.</title>
        <authorList>
            <consortium name="DOE Joint Genome Institute"/>
            <person name="Mondo S.J."/>
            <person name="Dannebaum R.O."/>
            <person name="Kuo R.C."/>
            <person name="Labutti K."/>
            <person name="Haridas S."/>
            <person name="Kuo A."/>
            <person name="Salamov A."/>
            <person name="Ahrendt S.R."/>
            <person name="Lipzen A."/>
            <person name="Sullivan W."/>
            <person name="Andreopoulos W.B."/>
            <person name="Clum A."/>
            <person name="Lindquist E."/>
            <person name="Daum C."/>
            <person name="Ramamoorthy G.K."/>
            <person name="Gryganskyi A."/>
            <person name="Culley D."/>
            <person name="Magnuson J.K."/>
            <person name="James T.Y."/>
            <person name="O'Malley M.A."/>
            <person name="Stajich J.E."/>
            <person name="Spatafora J.W."/>
            <person name="Visel A."/>
            <person name="Grigoriev I.V."/>
        </authorList>
    </citation>
    <scope>NUCLEOTIDE SEQUENCE [LARGE SCALE GENOMIC DNA]</scope>
    <source>
        <strain evidence="3 4">CBS 129021</strain>
    </source>
</reference>
<comment type="caution">
    <text evidence="3">The sequence shown here is derived from an EMBL/GenBank/DDBJ whole genome shotgun (WGS) entry which is preliminary data.</text>
</comment>
<evidence type="ECO:0000313" key="4">
    <source>
        <dbReference type="Proteomes" id="UP000193689"/>
    </source>
</evidence>
<feature type="transmembrane region" description="Helical" evidence="1">
    <location>
        <begin position="42"/>
        <end position="65"/>
    </location>
</feature>
<feature type="transmembrane region" description="Helical" evidence="1">
    <location>
        <begin position="71"/>
        <end position="94"/>
    </location>
</feature>
<dbReference type="EMBL" id="MCFJ01000017">
    <property type="protein sequence ID" value="ORY58034.1"/>
    <property type="molecule type" value="Genomic_DNA"/>
</dbReference>
<dbReference type="PANTHER" id="PTHR37013">
    <property type="entry name" value="INTEGRAL MEMBRANE PROTEIN (AFU_ORTHOLOGUE AFUA_1G05950)-RELATED"/>
    <property type="match status" value="1"/>
</dbReference>
<keyword evidence="1" id="KW-1133">Transmembrane helix</keyword>
<feature type="transmembrane region" description="Helical" evidence="1">
    <location>
        <begin position="106"/>
        <end position="130"/>
    </location>
</feature>
<protein>
    <recommendedName>
        <fullName evidence="2">DUF7703 domain-containing protein</fullName>
    </recommendedName>
</protein>
<feature type="transmembrane region" description="Helical" evidence="1">
    <location>
        <begin position="189"/>
        <end position="219"/>
    </location>
</feature>
<dbReference type="PANTHER" id="PTHR37013:SF3">
    <property type="entry name" value="INTEGRAL MEMBRANE PROTEIN (AFU_ORTHOLOGUE AFUA_1G05950)"/>
    <property type="match status" value="1"/>
</dbReference>
<feature type="transmembrane region" description="Helical" evidence="1">
    <location>
        <begin position="12"/>
        <end position="35"/>
    </location>
</feature>
<dbReference type="Pfam" id="PF24802">
    <property type="entry name" value="DUF7703"/>
    <property type="match status" value="1"/>
</dbReference>
<feature type="non-terminal residue" evidence="3">
    <location>
        <position position="250"/>
    </location>
</feature>
<feature type="domain" description="DUF7703" evidence="2">
    <location>
        <begin position="6"/>
        <end position="246"/>
    </location>
</feature>
<dbReference type="Proteomes" id="UP000193689">
    <property type="component" value="Unassembled WGS sequence"/>
</dbReference>
<evidence type="ECO:0000313" key="3">
    <source>
        <dbReference type="EMBL" id="ORY58034.1"/>
    </source>
</evidence>
<dbReference type="OrthoDB" id="405906at2759"/>
<proteinExistence type="predicted"/>
<dbReference type="GeneID" id="63770881"/>
<name>A0A1Y2DG23_9PEZI</name>
<feature type="non-terminal residue" evidence="3">
    <location>
        <position position="1"/>
    </location>
</feature>
<dbReference type="RefSeq" id="XP_040711069.1">
    <property type="nucleotide sequence ID" value="XM_040854669.1"/>
</dbReference>
<keyword evidence="1" id="KW-0472">Membrane</keyword>
<evidence type="ECO:0000256" key="1">
    <source>
        <dbReference type="SAM" id="Phobius"/>
    </source>
</evidence>
<organism evidence="3 4">
    <name type="scientific">Pseudomassariella vexata</name>
    <dbReference type="NCBI Taxonomy" id="1141098"/>
    <lineage>
        <taxon>Eukaryota</taxon>
        <taxon>Fungi</taxon>
        <taxon>Dikarya</taxon>
        <taxon>Ascomycota</taxon>
        <taxon>Pezizomycotina</taxon>
        <taxon>Sordariomycetes</taxon>
        <taxon>Xylariomycetidae</taxon>
        <taxon>Amphisphaeriales</taxon>
        <taxon>Pseudomassariaceae</taxon>
        <taxon>Pseudomassariella</taxon>
    </lineage>
</organism>
<sequence>NPDKTSQTLQIIQACFLALATWNVIEMIPSVLFTFKRRGGLYFWSIVTSNLGIGLSSIVFFINNFRLSPNILVPSVFGIIGWIMMVTSQSLVLYSRLHMLYFDMRTLRCVLVMIIWNAITLHSIAAVLTIGANSHAAEKFLFAYSVFEKIQVTLFFIQESIISGLYLWKSFSFLGFQEYHERTAAEVKGILQYLIFVNIVVILLDISVLVLEFLGLYLVQVTCKVFAYSVKLKLEVSILNRLVDFVNRTR</sequence>
<dbReference type="InterPro" id="IPR056120">
    <property type="entry name" value="DUF7703"/>
</dbReference>
<dbReference type="InParanoid" id="A0A1Y2DG23"/>
<evidence type="ECO:0000259" key="2">
    <source>
        <dbReference type="Pfam" id="PF24802"/>
    </source>
</evidence>
<gene>
    <name evidence="3" type="ORF">BCR38DRAFT_312850</name>
</gene>
<feature type="transmembrane region" description="Helical" evidence="1">
    <location>
        <begin position="150"/>
        <end position="168"/>
    </location>
</feature>